<dbReference type="SMART" id="SM00387">
    <property type="entry name" value="HATPase_c"/>
    <property type="match status" value="1"/>
</dbReference>
<dbReference type="SMART" id="SM00388">
    <property type="entry name" value="HisKA"/>
    <property type="match status" value="1"/>
</dbReference>
<keyword evidence="5" id="KW-0808">Transferase</keyword>
<keyword evidence="6" id="KW-0902">Two-component regulatory system</keyword>
<dbReference type="EC" id="2.7.13.3" evidence="3"/>
<dbReference type="InterPro" id="IPR029016">
    <property type="entry name" value="GAF-like_dom_sf"/>
</dbReference>
<dbReference type="Pfam" id="PF00512">
    <property type="entry name" value="HisKA"/>
    <property type="match status" value="1"/>
</dbReference>
<dbReference type="Pfam" id="PF02518">
    <property type="entry name" value="HATPase_c"/>
    <property type="match status" value="1"/>
</dbReference>
<dbReference type="Pfam" id="PF08448">
    <property type="entry name" value="PAS_4"/>
    <property type="match status" value="1"/>
</dbReference>
<accession>A0A919IKQ1</accession>
<dbReference type="SUPFAM" id="SSF55874">
    <property type="entry name" value="ATPase domain of HSP90 chaperone/DNA topoisomerase II/histidine kinase"/>
    <property type="match status" value="1"/>
</dbReference>
<dbReference type="GO" id="GO:0000155">
    <property type="term" value="F:phosphorelay sensor kinase activity"/>
    <property type="evidence" value="ECO:0007669"/>
    <property type="project" value="InterPro"/>
</dbReference>
<reference evidence="9" key="1">
    <citation type="submission" date="2021-01" db="EMBL/GenBank/DDBJ databases">
        <title>Whole genome shotgun sequence of Actinoplanes cyaneus NBRC 14990.</title>
        <authorList>
            <person name="Komaki H."/>
            <person name="Tamura T."/>
        </authorList>
    </citation>
    <scope>NUCLEOTIDE SEQUENCE</scope>
    <source>
        <strain evidence="9">NBRC 14990</strain>
    </source>
</reference>
<dbReference type="Gene3D" id="3.30.565.10">
    <property type="entry name" value="Histidine kinase-like ATPase, C-terminal domain"/>
    <property type="match status" value="1"/>
</dbReference>
<dbReference type="PANTHER" id="PTHR43547:SF2">
    <property type="entry name" value="HYBRID SIGNAL TRANSDUCTION HISTIDINE KINASE C"/>
    <property type="match status" value="1"/>
</dbReference>
<feature type="domain" description="Histidine kinase" evidence="8">
    <location>
        <begin position="318"/>
        <end position="536"/>
    </location>
</feature>
<evidence type="ECO:0000256" key="2">
    <source>
        <dbReference type="ARBA" id="ARBA00004236"/>
    </source>
</evidence>
<comment type="catalytic activity">
    <reaction evidence="1">
        <text>ATP + protein L-histidine = ADP + protein N-phospho-L-histidine.</text>
        <dbReference type="EC" id="2.7.13.3"/>
    </reaction>
</comment>
<dbReference type="InterPro" id="IPR003661">
    <property type="entry name" value="HisK_dim/P_dom"/>
</dbReference>
<dbReference type="Proteomes" id="UP000619479">
    <property type="component" value="Unassembled WGS sequence"/>
</dbReference>
<dbReference type="InterPro" id="IPR013656">
    <property type="entry name" value="PAS_4"/>
</dbReference>
<organism evidence="9 10">
    <name type="scientific">Actinoplanes cyaneus</name>
    <dbReference type="NCBI Taxonomy" id="52696"/>
    <lineage>
        <taxon>Bacteria</taxon>
        <taxon>Bacillati</taxon>
        <taxon>Actinomycetota</taxon>
        <taxon>Actinomycetes</taxon>
        <taxon>Micromonosporales</taxon>
        <taxon>Micromonosporaceae</taxon>
        <taxon>Actinoplanes</taxon>
    </lineage>
</organism>
<dbReference type="Gene3D" id="1.10.287.130">
    <property type="match status" value="1"/>
</dbReference>
<dbReference type="PANTHER" id="PTHR43547">
    <property type="entry name" value="TWO-COMPONENT HISTIDINE KINASE"/>
    <property type="match status" value="1"/>
</dbReference>
<evidence type="ECO:0000256" key="4">
    <source>
        <dbReference type="ARBA" id="ARBA00022553"/>
    </source>
</evidence>
<sequence length="536" mass="57431">MGQPGNPNRTTDAVTSGQATAAMELSPGGLTQHSADRMAAVIARAAHASCALIHLFEGQRLRLIGGYGLPPGFEQRQSAPIGSTLAGLVLHSGFPVVICDTHTDVRVPMDAPVRSTDLRCYAGFPIRDPDGHIVGVCAAMNNQCRDWPPEQLAGVDDGAQACTALVAEHLAREREHHQRVFLDTLLDSLDTGVAACDADGHMVLVNRSLRARLGTDMVAGSADDWAARLPITDTDGTPVPPEQTPLLRALHGEPARGAQHLLHLHGQRRLFRINGHPITSDHGQNLGAVAVFHDITAAHRADRLQQLLNRTKDDYLNLVGHELRTPISIIALYLDELRDADPDTPAALLQPLIAGTRRGSDRLCRLVEQLLDLSALDAGRSPLHPSDINLSAVVTDAVHHGTAQAAGKNISLTRQVPHRTPLHADHARIRQLLALLLENALVYTPDGGTVTVALTSTNTTVDLTIDDTGYGIPDHELPHVFERFFRGAIATELAIPGTGLGLTIAQLITERHHGTITAGPNTGHPRGTTLHVSLPR</sequence>
<dbReference type="Gene3D" id="3.30.450.40">
    <property type="match status" value="1"/>
</dbReference>
<dbReference type="PROSITE" id="PS50109">
    <property type="entry name" value="HIS_KIN"/>
    <property type="match status" value="1"/>
</dbReference>
<evidence type="ECO:0000256" key="5">
    <source>
        <dbReference type="ARBA" id="ARBA00022777"/>
    </source>
</evidence>
<comment type="caution">
    <text evidence="9">The sequence shown here is derived from an EMBL/GenBank/DDBJ whole genome shotgun (WGS) entry which is preliminary data.</text>
</comment>
<dbReference type="RefSeq" id="WP_239175152.1">
    <property type="nucleotide sequence ID" value="NZ_BAAAUC010000004.1"/>
</dbReference>
<feature type="region of interest" description="Disordered" evidence="7">
    <location>
        <begin position="515"/>
        <end position="536"/>
    </location>
</feature>
<dbReference type="Pfam" id="PF01590">
    <property type="entry name" value="GAF"/>
    <property type="match status" value="1"/>
</dbReference>
<dbReference type="InterPro" id="IPR004358">
    <property type="entry name" value="Sig_transdc_His_kin-like_C"/>
</dbReference>
<proteinExistence type="predicted"/>
<dbReference type="CDD" id="cd00075">
    <property type="entry name" value="HATPase"/>
    <property type="match status" value="1"/>
</dbReference>
<name>A0A919IKQ1_9ACTN</name>
<dbReference type="Gene3D" id="3.30.450.20">
    <property type="entry name" value="PAS domain"/>
    <property type="match status" value="1"/>
</dbReference>
<keyword evidence="10" id="KW-1185">Reference proteome</keyword>
<evidence type="ECO:0000313" key="9">
    <source>
        <dbReference type="EMBL" id="GID67032.1"/>
    </source>
</evidence>
<gene>
    <name evidence="9" type="ORF">Acy02nite_49130</name>
</gene>
<dbReference type="InterPro" id="IPR036890">
    <property type="entry name" value="HATPase_C_sf"/>
</dbReference>
<evidence type="ECO:0000313" key="10">
    <source>
        <dbReference type="Proteomes" id="UP000619479"/>
    </source>
</evidence>
<evidence type="ECO:0000256" key="1">
    <source>
        <dbReference type="ARBA" id="ARBA00000085"/>
    </source>
</evidence>
<keyword evidence="5" id="KW-0418">Kinase</keyword>
<evidence type="ECO:0000256" key="6">
    <source>
        <dbReference type="ARBA" id="ARBA00023012"/>
    </source>
</evidence>
<evidence type="ECO:0000259" key="8">
    <source>
        <dbReference type="PROSITE" id="PS50109"/>
    </source>
</evidence>
<dbReference type="InterPro" id="IPR036097">
    <property type="entry name" value="HisK_dim/P_sf"/>
</dbReference>
<keyword evidence="4" id="KW-0597">Phosphoprotein</keyword>
<dbReference type="EMBL" id="BOMH01000037">
    <property type="protein sequence ID" value="GID67032.1"/>
    <property type="molecule type" value="Genomic_DNA"/>
</dbReference>
<comment type="subcellular location">
    <subcellularLocation>
        <location evidence="2">Cell membrane</location>
    </subcellularLocation>
</comment>
<dbReference type="GO" id="GO:0005886">
    <property type="term" value="C:plasma membrane"/>
    <property type="evidence" value="ECO:0007669"/>
    <property type="project" value="UniProtKB-SubCell"/>
</dbReference>
<protein>
    <recommendedName>
        <fullName evidence="3">histidine kinase</fullName>
        <ecNumber evidence="3">2.7.13.3</ecNumber>
    </recommendedName>
</protein>
<dbReference type="SMART" id="SM00065">
    <property type="entry name" value="GAF"/>
    <property type="match status" value="1"/>
</dbReference>
<dbReference type="SUPFAM" id="SSF47384">
    <property type="entry name" value="Homodimeric domain of signal transducing histidine kinase"/>
    <property type="match status" value="1"/>
</dbReference>
<dbReference type="SUPFAM" id="SSF55785">
    <property type="entry name" value="PYP-like sensor domain (PAS domain)"/>
    <property type="match status" value="1"/>
</dbReference>
<dbReference type="AlphaFoldDB" id="A0A919IKQ1"/>
<dbReference type="InterPro" id="IPR003018">
    <property type="entry name" value="GAF"/>
</dbReference>
<dbReference type="InterPro" id="IPR035965">
    <property type="entry name" value="PAS-like_dom_sf"/>
</dbReference>
<evidence type="ECO:0000256" key="7">
    <source>
        <dbReference type="SAM" id="MobiDB-lite"/>
    </source>
</evidence>
<dbReference type="InterPro" id="IPR003594">
    <property type="entry name" value="HATPase_dom"/>
</dbReference>
<dbReference type="CDD" id="cd00082">
    <property type="entry name" value="HisKA"/>
    <property type="match status" value="1"/>
</dbReference>
<dbReference type="SUPFAM" id="SSF55781">
    <property type="entry name" value="GAF domain-like"/>
    <property type="match status" value="1"/>
</dbReference>
<dbReference type="InterPro" id="IPR005467">
    <property type="entry name" value="His_kinase_dom"/>
</dbReference>
<evidence type="ECO:0000256" key="3">
    <source>
        <dbReference type="ARBA" id="ARBA00012438"/>
    </source>
</evidence>
<dbReference type="PRINTS" id="PR00344">
    <property type="entry name" value="BCTRLSENSOR"/>
</dbReference>